<gene>
    <name evidence="5" type="ORF">TSUD_124940</name>
</gene>
<feature type="compositionally biased region" description="Low complexity" evidence="3">
    <location>
        <begin position="541"/>
        <end position="568"/>
    </location>
</feature>
<evidence type="ECO:0000256" key="2">
    <source>
        <dbReference type="SAM" id="Coils"/>
    </source>
</evidence>
<sequence length="900" mass="100242">MLSLESLTIYGCDELEHIVVDIGDGSGGNELGINVFPKLKELNVEDCEKLEYIFGHINASNDNDQNNNEIQLHLPALKSLELSRLESLIGLCPKRYHTTFPPLKVLELRYCSQDSTTFKQFSGNMEHFLALEDLKVSGSNVESILCLNEESEREINLGLQLIALVNLPMMIYLFEGPKNAFLLKNLKRIAISRCEKLEIVFSTSILRCLSQLSHLKIEECNELKHIIEEDDDIENQGISNCMSSKTYFPVLKILAVVKCNKLKSVFPISMSKELPELNFMFIGEANELKEIFKGVGGDDQKVEIPNLKAVAFVNLPSLCHVQGIQFQIVENCVVHNCKKLPLTSITSSRDFRDDAFEIDGIDFGVRIDLIILFGQLQDMMTSSQKEMNQTPEAENEFIENHVPDLEIPSVATPPTNSEELISERSTSQQHQHSHGEIDTTIKLSQCVILQIAIPFSVSTTKCLNIEDVNLGDSHKTTQTNNPVSLNDDAFLQVSSTIQQQFPKDDEIIVSGLGMPSAINSPTNSQGIKISVEDDTTSANAKTITSSTHSKSVSSSSGLSTSSKSETSSPIKMKQTPEAMHKLVENVPDLEIPSLALLATNSEELMDQQSMDKKCSVNPQHSLGEVDTTTKPSQGHNEDGDGKISIPSFSTVNTKPPATKYQDIGDSQETIAMEDINKLIEEDPLLALVALEKLLTGQVSISSVRVLLQELKTLMDSSDLDHLVSNQESISKLNSLFHRLNQHQGMLTSDVKDFVVKVQNFFNENIIKHATSQQVLKKHNQLLDSKTDLMNKLWSVKSTQTHIDSETSTTNTQIHELSLQIDELRKKLADLENQRDSLKSVADKCHVQKMKLKPECTELAEQSKKFFSSLASSEVDLREAEHARNLAKEGFANLKSSFPRF</sequence>
<reference evidence="6" key="1">
    <citation type="journal article" date="2017" name="Front. Plant Sci.">
        <title>Climate Clever Clovers: New Paradigm to Reduce the Environmental Footprint of Ruminants by Breeding Low Methanogenic Forages Utilizing Haplotype Variation.</title>
        <authorList>
            <person name="Kaur P."/>
            <person name="Appels R."/>
            <person name="Bayer P.E."/>
            <person name="Keeble-Gagnere G."/>
            <person name="Wang J."/>
            <person name="Hirakawa H."/>
            <person name="Shirasawa K."/>
            <person name="Vercoe P."/>
            <person name="Stefanova K."/>
            <person name="Durmic Z."/>
            <person name="Nichols P."/>
            <person name="Revell C."/>
            <person name="Isobe S.N."/>
            <person name="Edwards D."/>
            <person name="Erskine W."/>
        </authorList>
    </citation>
    <scope>NUCLEOTIDE SEQUENCE [LARGE SCALE GENOMIC DNA]</scope>
    <source>
        <strain evidence="6">cv. Daliak</strain>
    </source>
</reference>
<feature type="domain" description="Disease resistance protein At4g27190-like leucine-rich repeats" evidence="4">
    <location>
        <begin position="239"/>
        <end position="340"/>
    </location>
</feature>
<feature type="region of interest" description="Disordered" evidence="3">
    <location>
        <begin position="606"/>
        <end position="661"/>
    </location>
</feature>
<dbReference type="AlphaFoldDB" id="A0A2Z6LQL2"/>
<keyword evidence="2" id="KW-0175">Coiled coil</keyword>
<feature type="compositionally biased region" description="Polar residues" evidence="3">
    <location>
        <begin position="616"/>
        <end position="634"/>
    </location>
</feature>
<feature type="region of interest" description="Disordered" evidence="3">
    <location>
        <begin position="405"/>
        <end position="436"/>
    </location>
</feature>
<protein>
    <recommendedName>
        <fullName evidence="4">Disease resistance protein At4g27190-like leucine-rich repeats domain-containing protein</fullName>
    </recommendedName>
</protein>
<dbReference type="PANTHER" id="PTHR33463:SF105">
    <property type="entry name" value="AND NB-ARC DOMAIN DISEASE RESISTANCE PROTEIN, PUTATIVE-RELATED"/>
    <property type="match status" value="1"/>
</dbReference>
<evidence type="ECO:0000259" key="4">
    <source>
        <dbReference type="Pfam" id="PF23247"/>
    </source>
</evidence>
<name>A0A2Z6LQL2_TRISU</name>
<dbReference type="EMBL" id="DF973188">
    <property type="protein sequence ID" value="GAU18661.1"/>
    <property type="molecule type" value="Genomic_DNA"/>
</dbReference>
<dbReference type="SUPFAM" id="SSF52047">
    <property type="entry name" value="RNI-like"/>
    <property type="match status" value="1"/>
</dbReference>
<dbReference type="InterPro" id="IPR050905">
    <property type="entry name" value="Plant_NBS-LRR"/>
</dbReference>
<dbReference type="InterPro" id="IPR057135">
    <property type="entry name" value="At4g27190-like_LRR"/>
</dbReference>
<evidence type="ECO:0000313" key="5">
    <source>
        <dbReference type="EMBL" id="GAU18661.1"/>
    </source>
</evidence>
<keyword evidence="6" id="KW-1185">Reference proteome</keyword>
<dbReference type="Pfam" id="PF23247">
    <property type="entry name" value="LRR_RPS2"/>
    <property type="match status" value="2"/>
</dbReference>
<feature type="compositionally biased region" description="Polar residues" evidence="3">
    <location>
        <begin position="646"/>
        <end position="655"/>
    </location>
</feature>
<dbReference type="InterPro" id="IPR032675">
    <property type="entry name" value="LRR_dom_sf"/>
</dbReference>
<feature type="region of interest" description="Disordered" evidence="3">
    <location>
        <begin position="540"/>
        <end position="574"/>
    </location>
</feature>
<feature type="coiled-coil region" evidence="2">
    <location>
        <begin position="813"/>
        <end position="840"/>
    </location>
</feature>
<feature type="domain" description="Disease resistance protein At4g27190-like leucine-rich repeats" evidence="4">
    <location>
        <begin position="98"/>
        <end position="221"/>
    </location>
</feature>
<proteinExistence type="predicted"/>
<evidence type="ECO:0000256" key="1">
    <source>
        <dbReference type="ARBA" id="ARBA00022821"/>
    </source>
</evidence>
<evidence type="ECO:0000313" key="6">
    <source>
        <dbReference type="Proteomes" id="UP000242715"/>
    </source>
</evidence>
<organism evidence="5 6">
    <name type="scientific">Trifolium subterraneum</name>
    <name type="common">Subterranean clover</name>
    <dbReference type="NCBI Taxonomy" id="3900"/>
    <lineage>
        <taxon>Eukaryota</taxon>
        <taxon>Viridiplantae</taxon>
        <taxon>Streptophyta</taxon>
        <taxon>Embryophyta</taxon>
        <taxon>Tracheophyta</taxon>
        <taxon>Spermatophyta</taxon>
        <taxon>Magnoliopsida</taxon>
        <taxon>eudicotyledons</taxon>
        <taxon>Gunneridae</taxon>
        <taxon>Pentapetalae</taxon>
        <taxon>rosids</taxon>
        <taxon>fabids</taxon>
        <taxon>Fabales</taxon>
        <taxon>Fabaceae</taxon>
        <taxon>Papilionoideae</taxon>
        <taxon>50 kb inversion clade</taxon>
        <taxon>NPAAA clade</taxon>
        <taxon>Hologalegina</taxon>
        <taxon>IRL clade</taxon>
        <taxon>Trifolieae</taxon>
        <taxon>Trifolium</taxon>
    </lineage>
</organism>
<feature type="compositionally biased region" description="Polar residues" evidence="3">
    <location>
        <begin position="412"/>
        <end position="430"/>
    </location>
</feature>
<dbReference type="Gene3D" id="3.80.10.10">
    <property type="entry name" value="Ribonuclease Inhibitor"/>
    <property type="match status" value="1"/>
</dbReference>
<dbReference type="PANTHER" id="PTHR33463">
    <property type="entry name" value="NB-ARC DOMAIN-CONTAINING PROTEIN-RELATED"/>
    <property type="match status" value="1"/>
</dbReference>
<evidence type="ECO:0000256" key="3">
    <source>
        <dbReference type="SAM" id="MobiDB-lite"/>
    </source>
</evidence>
<dbReference type="OrthoDB" id="1421578at2759"/>
<dbReference type="Proteomes" id="UP000242715">
    <property type="component" value="Unassembled WGS sequence"/>
</dbReference>
<accession>A0A2Z6LQL2</accession>
<keyword evidence="1" id="KW-0611">Plant defense</keyword>